<dbReference type="WBParaSite" id="Hba_19724">
    <property type="protein sequence ID" value="Hba_19724"/>
    <property type="gene ID" value="Hba_19724"/>
</dbReference>
<dbReference type="Gene3D" id="3.40.50.11840">
    <property type="entry name" value="Diphthamide synthesis DPH1/DPH2 domain 1"/>
    <property type="match status" value="1"/>
</dbReference>
<dbReference type="GO" id="GO:0090560">
    <property type="term" value="F:2-(3-amino-3-carboxypropyl)histidine synthase activity"/>
    <property type="evidence" value="ECO:0007669"/>
    <property type="project" value="InterPro"/>
</dbReference>
<evidence type="ECO:0000313" key="1">
    <source>
        <dbReference type="Proteomes" id="UP000095283"/>
    </source>
</evidence>
<dbReference type="Pfam" id="PF01866">
    <property type="entry name" value="Diphthamide_syn"/>
    <property type="match status" value="1"/>
</dbReference>
<proteinExistence type="predicted"/>
<keyword evidence="1" id="KW-1185">Reference proteome</keyword>
<dbReference type="InterPro" id="IPR016435">
    <property type="entry name" value="DPH1/DPH2"/>
</dbReference>
<dbReference type="AlphaFoldDB" id="A0A1I7XQW6"/>
<dbReference type="InterPro" id="IPR042263">
    <property type="entry name" value="DPH1/DPH2_1"/>
</dbReference>
<name>A0A1I7XQW6_HETBA</name>
<accession>A0A1I7XQW6</accession>
<protein>
    <submittedName>
        <fullName evidence="2">2-(3-amino-3-carboxypropyl)histidine synthase subunit 2</fullName>
    </submittedName>
</protein>
<reference evidence="2" key="1">
    <citation type="submission" date="2016-11" db="UniProtKB">
        <authorList>
            <consortium name="WormBaseParasite"/>
        </authorList>
    </citation>
    <scope>IDENTIFICATION</scope>
</reference>
<evidence type="ECO:0000313" key="2">
    <source>
        <dbReference type="WBParaSite" id="Hba_19724"/>
    </source>
</evidence>
<dbReference type="Proteomes" id="UP000095283">
    <property type="component" value="Unplaced"/>
</dbReference>
<dbReference type="NCBIfam" id="TIGR00322">
    <property type="entry name" value="diphth2_R"/>
    <property type="match status" value="1"/>
</dbReference>
<dbReference type="GO" id="GO:0017183">
    <property type="term" value="P:protein histidyl modification to diphthamide"/>
    <property type="evidence" value="ECO:0007669"/>
    <property type="project" value="InterPro"/>
</dbReference>
<organism evidence="1 2">
    <name type="scientific">Heterorhabditis bacteriophora</name>
    <name type="common">Entomopathogenic nematode worm</name>
    <dbReference type="NCBI Taxonomy" id="37862"/>
    <lineage>
        <taxon>Eukaryota</taxon>
        <taxon>Metazoa</taxon>
        <taxon>Ecdysozoa</taxon>
        <taxon>Nematoda</taxon>
        <taxon>Chromadorea</taxon>
        <taxon>Rhabditida</taxon>
        <taxon>Rhabditina</taxon>
        <taxon>Rhabditomorpha</taxon>
        <taxon>Strongyloidea</taxon>
        <taxon>Heterorhabditidae</taxon>
        <taxon>Heterorhabditis</taxon>
    </lineage>
</organism>
<sequence length="115" mass="13401">MGLKPDNCDFEVSKNLQHLLEDFNDDDRREFFEVDDTVDWIKKKNIKESLSNFLIICYQVHMQYQNLLNTRQKRAFFCCVDEIAAAHASCDAIIHYGDACLSVPTEKVPVKWVDV</sequence>